<dbReference type="InterPro" id="IPR025668">
    <property type="entry name" value="Tnp_DDE_dom"/>
</dbReference>
<sequence length="91" mass="10583">MENFIKEMKASFLLIKTDSSTFLADKVRLALSFLAYNLIHLMKLLILTDNKKRTLIDSVHFKLFHIAGKMAEHARQIKIHLPNTHVYNALF</sequence>
<organism evidence="2 3">
    <name type="scientific">Tetragenococcus halophilus (strain DSM 20338 / JCM 20259 / NCIMB 9735 / NBRC 12172)</name>
    <name type="common">Pediococcus halophilus</name>
    <dbReference type="NCBI Taxonomy" id="945021"/>
    <lineage>
        <taxon>Bacteria</taxon>
        <taxon>Bacillati</taxon>
        <taxon>Bacillota</taxon>
        <taxon>Bacilli</taxon>
        <taxon>Lactobacillales</taxon>
        <taxon>Enterococcaceae</taxon>
        <taxon>Tetragenococcus</taxon>
    </lineage>
</organism>
<accession>A0AAN1SIS3</accession>
<dbReference type="Pfam" id="PF13701">
    <property type="entry name" value="DDE_Tnp_1_4"/>
    <property type="match status" value="1"/>
</dbReference>
<protein>
    <submittedName>
        <fullName evidence="2">Transposase</fullName>
    </submittedName>
</protein>
<evidence type="ECO:0000313" key="3">
    <source>
        <dbReference type="Proteomes" id="UP000002663"/>
    </source>
</evidence>
<reference evidence="2 3" key="1">
    <citation type="submission" date="2011-01" db="EMBL/GenBank/DDBJ databases">
        <title>Whole genome sequence of Tetragenococcus halophilus NBRC 12172.</title>
        <authorList>
            <person name="Nakazawa H."/>
            <person name="Omata S."/>
            <person name="Koga C."/>
            <person name="Watanabe Y."/>
            <person name="Katano Y."/>
            <person name="Ito N."/>
            <person name="Tsukatani N."/>
            <person name="Ankai A."/>
            <person name="Oguchi A."/>
            <person name="Fukui S."/>
            <person name="Yashiro I."/>
            <person name="Kamata S."/>
            <person name="Hashimoto Y."/>
            <person name="Yamazaki J."/>
            <person name="Taguchi H."/>
            <person name="Tanaka A."/>
            <person name="Koyama T."/>
            <person name="Ichige A."/>
            <person name="Hanya Y."/>
            <person name="Tanikawa S."/>
            <person name="Yamazaki S."/>
            <person name="Fujita N."/>
        </authorList>
    </citation>
    <scope>NUCLEOTIDE SEQUENCE [LARGE SCALE GENOMIC DNA]</scope>
    <source>
        <strain evidence="3">DSM 20338 / JCM 20259 / NCIMB 9735 / NBRC 12172</strain>
    </source>
</reference>
<dbReference type="Proteomes" id="UP000002663">
    <property type="component" value="Chromosome"/>
</dbReference>
<name>A0AAN1SIS3_TETHN</name>
<dbReference type="EMBL" id="AP012046">
    <property type="protein sequence ID" value="BAK94948.1"/>
    <property type="molecule type" value="Genomic_DNA"/>
</dbReference>
<evidence type="ECO:0000259" key="1">
    <source>
        <dbReference type="Pfam" id="PF13701"/>
    </source>
</evidence>
<feature type="domain" description="Transposase DDE" evidence="1">
    <location>
        <begin position="1"/>
        <end position="91"/>
    </location>
</feature>
<evidence type="ECO:0000313" key="2">
    <source>
        <dbReference type="EMBL" id="BAK94948.1"/>
    </source>
</evidence>
<proteinExistence type="predicted"/>
<dbReference type="AlphaFoldDB" id="A0AAN1SIS3"/>
<gene>
    <name evidence="2" type="ordered locus">TEH_16210</name>
</gene>
<dbReference type="KEGG" id="thl:TEH_16210"/>